<dbReference type="Proteomes" id="UP001356427">
    <property type="component" value="Unassembled WGS sequence"/>
</dbReference>
<reference evidence="1 2" key="1">
    <citation type="submission" date="2021-04" db="EMBL/GenBank/DDBJ databases">
        <authorList>
            <person name="De Guttry C."/>
            <person name="Zahm M."/>
            <person name="Klopp C."/>
            <person name="Cabau C."/>
            <person name="Louis A."/>
            <person name="Berthelot C."/>
            <person name="Parey E."/>
            <person name="Roest Crollius H."/>
            <person name="Montfort J."/>
            <person name="Robinson-Rechavi M."/>
            <person name="Bucao C."/>
            <person name="Bouchez O."/>
            <person name="Gislard M."/>
            <person name="Lluch J."/>
            <person name="Milhes M."/>
            <person name="Lampietro C."/>
            <person name="Lopez Roques C."/>
            <person name="Donnadieu C."/>
            <person name="Braasch I."/>
            <person name="Desvignes T."/>
            <person name="Postlethwait J."/>
            <person name="Bobe J."/>
            <person name="Wedekind C."/>
            <person name="Guiguen Y."/>
        </authorList>
    </citation>
    <scope>NUCLEOTIDE SEQUENCE [LARGE SCALE GENOMIC DNA]</scope>
    <source>
        <strain evidence="1">Cs_M1</strain>
        <tissue evidence="1">Blood</tissue>
    </source>
</reference>
<evidence type="ECO:0000313" key="2">
    <source>
        <dbReference type="Proteomes" id="UP001356427"/>
    </source>
</evidence>
<sequence>METASVTFGFRIHLYLQSRLREQTLSNFCGCVCGRGRCLFVPGCLCVYALTHTASSHHTCLPAPTSLSTCSSTFIFLAVLNLSESRISLGPEGVKKSLLSDGCYLTLSLPASGQWRALP</sequence>
<organism evidence="1 2">
    <name type="scientific">Coregonus suidteri</name>
    <dbReference type="NCBI Taxonomy" id="861788"/>
    <lineage>
        <taxon>Eukaryota</taxon>
        <taxon>Metazoa</taxon>
        <taxon>Chordata</taxon>
        <taxon>Craniata</taxon>
        <taxon>Vertebrata</taxon>
        <taxon>Euteleostomi</taxon>
        <taxon>Actinopterygii</taxon>
        <taxon>Neopterygii</taxon>
        <taxon>Teleostei</taxon>
        <taxon>Protacanthopterygii</taxon>
        <taxon>Salmoniformes</taxon>
        <taxon>Salmonidae</taxon>
        <taxon>Coregoninae</taxon>
        <taxon>Coregonus</taxon>
    </lineage>
</organism>
<dbReference type="AlphaFoldDB" id="A0AAN8LXA1"/>
<proteinExistence type="predicted"/>
<comment type="caution">
    <text evidence="1">The sequence shown here is derived from an EMBL/GenBank/DDBJ whole genome shotgun (WGS) entry which is preliminary data.</text>
</comment>
<dbReference type="EMBL" id="JAGTTL010000007">
    <property type="protein sequence ID" value="KAK6320503.1"/>
    <property type="molecule type" value="Genomic_DNA"/>
</dbReference>
<name>A0AAN8LXA1_9TELE</name>
<gene>
    <name evidence="1" type="ORF">J4Q44_G00096100</name>
</gene>
<keyword evidence="2" id="KW-1185">Reference proteome</keyword>
<protein>
    <submittedName>
        <fullName evidence="1">Uncharacterized protein</fullName>
    </submittedName>
</protein>
<accession>A0AAN8LXA1</accession>
<evidence type="ECO:0000313" key="1">
    <source>
        <dbReference type="EMBL" id="KAK6320503.1"/>
    </source>
</evidence>